<dbReference type="RefSeq" id="XP_015703338.1">
    <property type="nucleotide sequence ID" value="XM_015847076.1"/>
</dbReference>
<sequence>MRRIYVKYVGKKKRMAASEKQQRIAKEKAERGAKETKSNLEIDGEKSLAMLALPPPLLAVGDKVVRAAACSRPNYNFVEDPLCAVITRKAREGQMCVCVKFSLCDLGISNAQFVRHEASNFVTKRRPKEKSRTLGRKWAFV</sequence>
<dbReference type="Proteomes" id="UP000002059">
    <property type="component" value="Partially assembled WGS sequence"/>
</dbReference>
<name>A0A0A2V2Y0_PARBA</name>
<keyword evidence="2" id="KW-1185">Reference proteome</keyword>
<evidence type="ECO:0000313" key="2">
    <source>
        <dbReference type="Proteomes" id="UP000002059"/>
    </source>
</evidence>
<dbReference type="GeneID" id="26970429"/>
<dbReference type="KEGG" id="pbl:PAAG_11424"/>
<evidence type="ECO:0000313" key="1">
    <source>
        <dbReference type="EMBL" id="KGQ01848.1"/>
    </source>
</evidence>
<proteinExistence type="predicted"/>
<accession>A0A0A2V2Y0</accession>
<reference evidence="1 2" key="1">
    <citation type="journal article" date="2011" name="PLoS Genet.">
        <title>Comparative genomic analysis of human fungal pathogens causing paracoccidioidomycosis.</title>
        <authorList>
            <person name="Desjardins C.A."/>
            <person name="Champion M.D."/>
            <person name="Holder J.W."/>
            <person name="Muszewska A."/>
            <person name="Goldberg J."/>
            <person name="Bailao A.M."/>
            <person name="Brigido M.M."/>
            <person name="Ferreira M.E."/>
            <person name="Garcia A.M."/>
            <person name="Grynberg M."/>
            <person name="Gujja S."/>
            <person name="Heiman D.I."/>
            <person name="Henn M.R."/>
            <person name="Kodira C.D."/>
            <person name="Leon-Narvaez H."/>
            <person name="Longo L.V."/>
            <person name="Ma L.J."/>
            <person name="Malavazi I."/>
            <person name="Matsuo A.L."/>
            <person name="Morais F.V."/>
            <person name="Pereira M."/>
            <person name="Rodriguez-Brito S."/>
            <person name="Sakthikumar S."/>
            <person name="Salem-Izacc S.M."/>
            <person name="Sykes S.M."/>
            <person name="Teixeira M.M."/>
            <person name="Vallejo M.C."/>
            <person name="Walter M.E."/>
            <person name="Yandava C."/>
            <person name="Young S."/>
            <person name="Zeng Q."/>
            <person name="Zucker J."/>
            <person name="Felipe M.S."/>
            <person name="Goldman G.H."/>
            <person name="Haas B.J."/>
            <person name="McEwen J.G."/>
            <person name="Nino-Vega G."/>
            <person name="Puccia R."/>
            <person name="San-Blas G."/>
            <person name="Soares C.M."/>
            <person name="Birren B.W."/>
            <person name="Cuomo C.A."/>
        </authorList>
    </citation>
    <scope>NUCLEOTIDE SEQUENCE [LARGE SCALE GENOMIC DNA]</scope>
    <source>
        <strain evidence="2">ATCC MYA-826 / Pb01</strain>
    </source>
</reference>
<organism evidence="1 2">
    <name type="scientific">Paracoccidioides lutzii (strain ATCC MYA-826 / Pb01)</name>
    <name type="common">Paracoccidioides brasiliensis</name>
    <dbReference type="NCBI Taxonomy" id="502779"/>
    <lineage>
        <taxon>Eukaryota</taxon>
        <taxon>Fungi</taxon>
        <taxon>Dikarya</taxon>
        <taxon>Ascomycota</taxon>
        <taxon>Pezizomycotina</taxon>
        <taxon>Eurotiomycetes</taxon>
        <taxon>Eurotiomycetidae</taxon>
        <taxon>Onygenales</taxon>
        <taxon>Ajellomycetaceae</taxon>
        <taxon>Paracoccidioides</taxon>
    </lineage>
</organism>
<dbReference type="HOGENOM" id="CLU_1825866_0_0_1"/>
<gene>
    <name evidence="1" type="ORF">PAAG_11424</name>
</gene>
<dbReference type="VEuPathDB" id="FungiDB:PAAG_11424"/>
<dbReference type="EMBL" id="KN293995">
    <property type="protein sequence ID" value="KGQ01848.1"/>
    <property type="molecule type" value="Genomic_DNA"/>
</dbReference>
<dbReference type="AlphaFoldDB" id="A0A0A2V2Y0"/>
<protein>
    <submittedName>
        <fullName evidence="1">Uncharacterized protein</fullName>
    </submittedName>
</protein>